<protein>
    <submittedName>
        <fullName evidence="1">Uncharacterized protein</fullName>
    </submittedName>
</protein>
<name>A0A9E8MVN6_9FLAO</name>
<dbReference type="KEGG" id="lnu:N7U66_01785"/>
<evidence type="ECO:0000313" key="2">
    <source>
        <dbReference type="Proteomes" id="UP001164705"/>
    </source>
</evidence>
<proteinExistence type="predicted"/>
<gene>
    <name evidence="1" type="ORF">N7U66_01785</name>
</gene>
<organism evidence="1 2">
    <name type="scientific">Lacinutrix neustonica</name>
    <dbReference type="NCBI Taxonomy" id="2980107"/>
    <lineage>
        <taxon>Bacteria</taxon>
        <taxon>Pseudomonadati</taxon>
        <taxon>Bacteroidota</taxon>
        <taxon>Flavobacteriia</taxon>
        <taxon>Flavobacteriales</taxon>
        <taxon>Flavobacteriaceae</taxon>
        <taxon>Lacinutrix</taxon>
    </lineage>
</organism>
<keyword evidence="2" id="KW-1185">Reference proteome</keyword>
<dbReference type="Proteomes" id="UP001164705">
    <property type="component" value="Chromosome"/>
</dbReference>
<dbReference type="AlphaFoldDB" id="A0A9E8MVN6"/>
<reference evidence="1" key="1">
    <citation type="submission" date="2022-11" db="EMBL/GenBank/DDBJ databases">
        <title>Lacinutrix neustonica HL-RS19T sp. nov., isolated from the surface microlayer sample of brackish Lake Shihwa.</title>
        <authorList>
            <person name="Choi J.Y."/>
            <person name="Hwang C.Y."/>
        </authorList>
    </citation>
    <scope>NUCLEOTIDE SEQUENCE</scope>
    <source>
        <strain evidence="1">HL-RS19</strain>
    </source>
</reference>
<dbReference type="EMBL" id="CP113088">
    <property type="protein sequence ID" value="WAC02467.1"/>
    <property type="molecule type" value="Genomic_DNA"/>
</dbReference>
<accession>A0A9E8MVN6</accession>
<evidence type="ECO:0000313" key="1">
    <source>
        <dbReference type="EMBL" id="WAC02467.1"/>
    </source>
</evidence>
<dbReference type="RefSeq" id="WP_267677065.1">
    <property type="nucleotide sequence ID" value="NZ_CP113088.1"/>
</dbReference>
<sequence length="182" mass="19869">MCKATIAFGQELESVGTRFKKIGAVVRCDELMSGNNTDNVLDVQVGLAKVGVLRALSEAIFHSNPSSDDDAEFSGLPFYLSTTSAQEVQYDTGRGMIGGLSELEARVCPGDDGLGTGADLFVMSSRARWRLIKEIEDKGLNPSFSFVSSLKKFNYTFTVYQSLLAEYENQVEPVQALRKHGP</sequence>